<name>W4KCA5_HETIT</name>
<dbReference type="FunFam" id="1.20.1250.20:FF:000026">
    <property type="entry name" value="MFS quinate transporter QutD"/>
    <property type="match status" value="1"/>
</dbReference>
<evidence type="ECO:0000256" key="1">
    <source>
        <dbReference type="ARBA" id="ARBA00004141"/>
    </source>
</evidence>
<feature type="compositionally biased region" description="Basic and acidic residues" evidence="11">
    <location>
        <begin position="506"/>
        <end position="520"/>
    </location>
</feature>
<protein>
    <recommendedName>
        <fullName evidence="8">Quinate transporter</fullName>
    </recommendedName>
</protein>
<keyword evidence="3 10" id="KW-0813">Transport</keyword>
<dbReference type="OrthoDB" id="508119at2759"/>
<comment type="similarity">
    <text evidence="2 10">Belongs to the major facilitator superfamily. Sugar transporter (TC 2.A.1.1) family.</text>
</comment>
<comment type="subcellular location">
    <subcellularLocation>
        <location evidence="1">Membrane</location>
        <topology evidence="1">Multi-pass membrane protein</topology>
    </subcellularLocation>
</comment>
<keyword evidence="15" id="KW-1185">Reference proteome</keyword>
<proteinExistence type="inferred from homology"/>
<dbReference type="InterPro" id="IPR020846">
    <property type="entry name" value="MFS_dom"/>
</dbReference>
<evidence type="ECO:0000313" key="14">
    <source>
        <dbReference type="EMBL" id="ETW83398.1"/>
    </source>
</evidence>
<keyword evidence="5" id="KW-0672">Quinate metabolism</keyword>
<dbReference type="Gene3D" id="1.20.1250.20">
    <property type="entry name" value="MFS general substrate transporter like domains"/>
    <property type="match status" value="1"/>
</dbReference>
<dbReference type="KEGG" id="hir:HETIRDRAFT_68456"/>
<feature type="transmembrane region" description="Helical" evidence="12">
    <location>
        <begin position="68"/>
        <end position="87"/>
    </location>
</feature>
<evidence type="ECO:0000256" key="11">
    <source>
        <dbReference type="SAM" id="MobiDB-lite"/>
    </source>
</evidence>
<keyword evidence="4 12" id="KW-0812">Transmembrane</keyword>
<dbReference type="InterPro" id="IPR003663">
    <property type="entry name" value="Sugar/inositol_transpt"/>
</dbReference>
<dbReference type="InParanoid" id="W4KCA5"/>
<evidence type="ECO:0000256" key="3">
    <source>
        <dbReference type="ARBA" id="ARBA00022448"/>
    </source>
</evidence>
<feature type="transmembrane region" description="Helical" evidence="12">
    <location>
        <begin position="317"/>
        <end position="340"/>
    </location>
</feature>
<dbReference type="eggNOG" id="KOG0254">
    <property type="taxonomic scope" value="Eukaryota"/>
</dbReference>
<keyword evidence="6 12" id="KW-1133">Transmembrane helix</keyword>
<evidence type="ECO:0000256" key="6">
    <source>
        <dbReference type="ARBA" id="ARBA00022989"/>
    </source>
</evidence>
<organism evidence="14 15">
    <name type="scientific">Heterobasidion irregulare (strain TC 32-1)</name>
    <dbReference type="NCBI Taxonomy" id="747525"/>
    <lineage>
        <taxon>Eukaryota</taxon>
        <taxon>Fungi</taxon>
        <taxon>Dikarya</taxon>
        <taxon>Basidiomycota</taxon>
        <taxon>Agaricomycotina</taxon>
        <taxon>Agaricomycetes</taxon>
        <taxon>Russulales</taxon>
        <taxon>Bondarzewiaceae</taxon>
        <taxon>Heterobasidion</taxon>
        <taxon>Heterobasidion annosum species complex</taxon>
    </lineage>
</organism>
<evidence type="ECO:0000313" key="15">
    <source>
        <dbReference type="Proteomes" id="UP000030671"/>
    </source>
</evidence>
<dbReference type="Pfam" id="PF00083">
    <property type="entry name" value="Sugar_tr"/>
    <property type="match status" value="1"/>
</dbReference>
<sequence length="545" mass="59777">MVNLRRVEDRPTPKAVYNWRVWTLASTAACASMVIGYDSAFIGGTMALKSFTNEFGTLSATTSANVVSTYQAGAFFGSLFGYPLGYFFGRKWGLFVAASIFCAASAIMCAASHHTGLGPMYAGRVLAGAAIGSASNLAPMYIAEIAPSSIRGQLVGLYELGWQIGGIVGFWINFGVDRNMAPSHRQWLIPFAIQLVPGGLLLIGSLTLIESPRWLLEHGDKEDAMRNLCKIRNLPPSHTYVIEEMSAMETQLEHERALVGTSFWGPFRETFMVGNIFKRVLLGSSLFAFQNGAGINAVNYYSPTIFRSIGITGTSTSLLTTGVFGIIKTIGAVIWILFFIDHFGRRIILMTGATGGAIFMFWIGAYIKIADVKHKHATDGLKGGGISALVAFYLWTIFYSTSWNGTPWVVGAEIFPQQSRTVGQACMAASNWLYNFAIARATPQMFAKMDYGVYIFFGSLMVLAIPYVYFVLPETKGIPLEAMDELFDAPVPIRKAHGWMVERLGDRSHAHGGKDDKGSSPEEEVVDEKMYAEERRSENVALRQV</sequence>
<reference evidence="14 15" key="1">
    <citation type="journal article" date="2012" name="New Phytol.">
        <title>Insight into trade-off between wood decay and parasitism from the genome of a fungal forest pathogen.</title>
        <authorList>
            <person name="Olson A."/>
            <person name="Aerts A."/>
            <person name="Asiegbu F."/>
            <person name="Belbahri L."/>
            <person name="Bouzid O."/>
            <person name="Broberg A."/>
            <person name="Canback B."/>
            <person name="Coutinho P.M."/>
            <person name="Cullen D."/>
            <person name="Dalman K."/>
            <person name="Deflorio G."/>
            <person name="van Diepen L.T."/>
            <person name="Dunand C."/>
            <person name="Duplessis S."/>
            <person name="Durling M."/>
            <person name="Gonthier P."/>
            <person name="Grimwood J."/>
            <person name="Fossdal C.G."/>
            <person name="Hansson D."/>
            <person name="Henrissat B."/>
            <person name="Hietala A."/>
            <person name="Himmelstrand K."/>
            <person name="Hoffmeister D."/>
            <person name="Hogberg N."/>
            <person name="James T.Y."/>
            <person name="Karlsson M."/>
            <person name="Kohler A."/>
            <person name="Kues U."/>
            <person name="Lee Y.H."/>
            <person name="Lin Y.C."/>
            <person name="Lind M."/>
            <person name="Lindquist E."/>
            <person name="Lombard V."/>
            <person name="Lucas S."/>
            <person name="Lunden K."/>
            <person name="Morin E."/>
            <person name="Murat C."/>
            <person name="Park J."/>
            <person name="Raffaello T."/>
            <person name="Rouze P."/>
            <person name="Salamov A."/>
            <person name="Schmutz J."/>
            <person name="Solheim H."/>
            <person name="Stahlberg J."/>
            <person name="Velez H."/>
            <person name="de Vries R.P."/>
            <person name="Wiebenga A."/>
            <person name="Woodward S."/>
            <person name="Yakovlev I."/>
            <person name="Garbelotto M."/>
            <person name="Martin F."/>
            <person name="Grigoriev I.V."/>
            <person name="Stenlid J."/>
        </authorList>
    </citation>
    <scope>NUCLEOTIDE SEQUENCE [LARGE SCALE GENOMIC DNA]</scope>
    <source>
        <strain evidence="14 15">TC 32-1</strain>
    </source>
</reference>
<feature type="transmembrane region" description="Helical" evidence="12">
    <location>
        <begin position="125"/>
        <end position="143"/>
    </location>
</feature>
<dbReference type="PROSITE" id="PS50850">
    <property type="entry name" value="MFS"/>
    <property type="match status" value="1"/>
</dbReference>
<feature type="transmembrane region" description="Helical" evidence="12">
    <location>
        <begin position="21"/>
        <end position="48"/>
    </location>
</feature>
<dbReference type="PROSITE" id="PS00217">
    <property type="entry name" value="SUGAR_TRANSPORT_2"/>
    <property type="match status" value="1"/>
</dbReference>
<evidence type="ECO:0000256" key="7">
    <source>
        <dbReference type="ARBA" id="ARBA00023136"/>
    </source>
</evidence>
<dbReference type="RefSeq" id="XP_009544708.1">
    <property type="nucleotide sequence ID" value="XM_009546413.1"/>
</dbReference>
<evidence type="ECO:0000259" key="13">
    <source>
        <dbReference type="PROSITE" id="PS50850"/>
    </source>
</evidence>
<dbReference type="GO" id="GO:0005351">
    <property type="term" value="F:carbohydrate:proton symporter activity"/>
    <property type="evidence" value="ECO:0007669"/>
    <property type="project" value="TreeGrafter"/>
</dbReference>
<evidence type="ECO:0000256" key="9">
    <source>
        <dbReference type="ARBA" id="ARBA00049119"/>
    </source>
</evidence>
<feature type="compositionally biased region" description="Basic and acidic residues" evidence="11">
    <location>
        <begin position="527"/>
        <end position="538"/>
    </location>
</feature>
<dbReference type="HOGENOM" id="CLU_001265_30_12_1"/>
<feature type="transmembrane region" description="Helical" evidence="12">
    <location>
        <begin position="155"/>
        <end position="176"/>
    </location>
</feature>
<dbReference type="NCBIfam" id="TIGR00879">
    <property type="entry name" value="SP"/>
    <property type="match status" value="1"/>
</dbReference>
<dbReference type="PRINTS" id="PR00171">
    <property type="entry name" value="SUGRTRNSPORT"/>
</dbReference>
<dbReference type="InterPro" id="IPR005829">
    <property type="entry name" value="Sugar_transporter_CS"/>
</dbReference>
<evidence type="ECO:0000256" key="12">
    <source>
        <dbReference type="SAM" id="Phobius"/>
    </source>
</evidence>
<dbReference type="EMBL" id="KI925457">
    <property type="protein sequence ID" value="ETW83398.1"/>
    <property type="molecule type" value="Genomic_DNA"/>
</dbReference>
<dbReference type="GeneID" id="20678863"/>
<evidence type="ECO:0000256" key="8">
    <source>
        <dbReference type="ARBA" id="ARBA00043213"/>
    </source>
</evidence>
<feature type="transmembrane region" description="Helical" evidence="12">
    <location>
        <begin position="94"/>
        <end position="113"/>
    </location>
</feature>
<dbReference type="GO" id="GO:0016020">
    <property type="term" value="C:membrane"/>
    <property type="evidence" value="ECO:0007669"/>
    <property type="project" value="UniProtKB-SubCell"/>
</dbReference>
<comment type="catalytic activity">
    <reaction evidence="9">
        <text>myo-inositol(out) + H(+)(out) = myo-inositol(in) + H(+)(in)</text>
        <dbReference type="Rhea" id="RHEA:60364"/>
        <dbReference type="ChEBI" id="CHEBI:15378"/>
        <dbReference type="ChEBI" id="CHEBI:17268"/>
    </reaction>
</comment>
<keyword evidence="7 12" id="KW-0472">Membrane</keyword>
<gene>
    <name evidence="14" type="primary">qui</name>
    <name evidence="14" type="ORF">HETIRDRAFT_68456</name>
</gene>
<dbReference type="AlphaFoldDB" id="W4KCA5"/>
<feature type="transmembrane region" description="Helical" evidence="12">
    <location>
        <begin position="381"/>
        <end position="401"/>
    </location>
</feature>
<feature type="transmembrane region" description="Helical" evidence="12">
    <location>
        <begin position="451"/>
        <end position="472"/>
    </location>
</feature>
<dbReference type="SUPFAM" id="SSF103473">
    <property type="entry name" value="MFS general substrate transporter"/>
    <property type="match status" value="1"/>
</dbReference>
<dbReference type="PROSITE" id="PS00216">
    <property type="entry name" value="SUGAR_TRANSPORT_1"/>
    <property type="match status" value="1"/>
</dbReference>
<evidence type="ECO:0000256" key="2">
    <source>
        <dbReference type="ARBA" id="ARBA00010992"/>
    </source>
</evidence>
<dbReference type="InterPro" id="IPR050360">
    <property type="entry name" value="MFS_Sugar_Transporters"/>
</dbReference>
<dbReference type="InterPro" id="IPR036259">
    <property type="entry name" value="MFS_trans_sf"/>
</dbReference>
<feature type="transmembrane region" description="Helical" evidence="12">
    <location>
        <begin position="346"/>
        <end position="369"/>
    </location>
</feature>
<dbReference type="Proteomes" id="UP000030671">
    <property type="component" value="Unassembled WGS sequence"/>
</dbReference>
<evidence type="ECO:0000256" key="5">
    <source>
        <dbReference type="ARBA" id="ARBA00022911"/>
    </source>
</evidence>
<feature type="transmembrane region" description="Helical" evidence="12">
    <location>
        <begin position="188"/>
        <end position="209"/>
    </location>
</feature>
<evidence type="ECO:0000256" key="4">
    <source>
        <dbReference type="ARBA" id="ARBA00022692"/>
    </source>
</evidence>
<dbReference type="PANTHER" id="PTHR48022:SF34">
    <property type="entry name" value="MAJOR FACILITATOR SUPERFAMILY (MFS) PROFILE DOMAIN-CONTAINING PROTEIN-RELATED"/>
    <property type="match status" value="1"/>
</dbReference>
<dbReference type="InterPro" id="IPR005828">
    <property type="entry name" value="MFS_sugar_transport-like"/>
</dbReference>
<accession>W4KCA5</accession>
<feature type="domain" description="Major facilitator superfamily (MFS) profile" evidence="13">
    <location>
        <begin position="24"/>
        <end position="476"/>
    </location>
</feature>
<feature type="region of interest" description="Disordered" evidence="11">
    <location>
        <begin position="506"/>
        <end position="545"/>
    </location>
</feature>
<evidence type="ECO:0000256" key="10">
    <source>
        <dbReference type="RuleBase" id="RU003346"/>
    </source>
</evidence>
<dbReference type="PANTHER" id="PTHR48022">
    <property type="entry name" value="PLASTIDIC GLUCOSE TRANSPORTER 4"/>
    <property type="match status" value="1"/>
</dbReference>